<dbReference type="EMBL" id="MFRA01000005">
    <property type="protein sequence ID" value="OGH92896.1"/>
    <property type="molecule type" value="Genomic_DNA"/>
</dbReference>
<comment type="caution">
    <text evidence="1">The sequence shown here is derived from an EMBL/GenBank/DDBJ whole genome shotgun (WGS) entry which is preliminary data.</text>
</comment>
<name>A0A1F6P9Q5_9BACT</name>
<organism evidence="1 2">
    <name type="scientific">Candidatus Magasanikbacteria bacterium RIFOXYD1_FULL_40_23</name>
    <dbReference type="NCBI Taxonomy" id="1798705"/>
    <lineage>
        <taxon>Bacteria</taxon>
        <taxon>Candidatus Magasanikiibacteriota</taxon>
    </lineage>
</organism>
<dbReference type="Proteomes" id="UP000176634">
    <property type="component" value="Unassembled WGS sequence"/>
</dbReference>
<dbReference type="AlphaFoldDB" id="A0A1F6P9Q5"/>
<dbReference type="STRING" id="1798705.A2563_04495"/>
<gene>
    <name evidence="1" type="ORF">A2563_04495</name>
</gene>
<reference evidence="1 2" key="1">
    <citation type="journal article" date="2016" name="Nat. Commun.">
        <title>Thousands of microbial genomes shed light on interconnected biogeochemical processes in an aquifer system.</title>
        <authorList>
            <person name="Anantharaman K."/>
            <person name="Brown C.T."/>
            <person name="Hug L.A."/>
            <person name="Sharon I."/>
            <person name="Castelle C.J."/>
            <person name="Probst A.J."/>
            <person name="Thomas B.C."/>
            <person name="Singh A."/>
            <person name="Wilkins M.J."/>
            <person name="Karaoz U."/>
            <person name="Brodie E.L."/>
            <person name="Williams K.H."/>
            <person name="Hubbard S.S."/>
            <person name="Banfield J.F."/>
        </authorList>
    </citation>
    <scope>NUCLEOTIDE SEQUENCE [LARGE SCALE GENOMIC DNA]</scope>
</reference>
<protein>
    <submittedName>
        <fullName evidence="1">Uncharacterized protein</fullName>
    </submittedName>
</protein>
<evidence type="ECO:0000313" key="1">
    <source>
        <dbReference type="EMBL" id="OGH92896.1"/>
    </source>
</evidence>
<evidence type="ECO:0000313" key="2">
    <source>
        <dbReference type="Proteomes" id="UP000176634"/>
    </source>
</evidence>
<sequence>MQPSTPCEAWRELLYGANRGAIYQYFLDNKTSLVDHLKTCETCNLQASSVVEEDMFDMIYIFNSMSPAEFAQLIREMYRRAQDNTWDYDTQP</sequence>
<accession>A0A1F6P9Q5</accession>
<proteinExistence type="predicted"/>